<dbReference type="EMBL" id="BSXS01012681">
    <property type="protein sequence ID" value="GMF02822.1"/>
    <property type="molecule type" value="Genomic_DNA"/>
</dbReference>
<sequence>MLVVKRLIRAIPTQNRQTPLALIRLIHQQSKSTNDLLQALSSIHESVQKSKVSKREMRKKRESNTKQGLATPSFSWEPGCRTEEQLLEFVLENIPMDKLKDDVSFPNLSYAKVTDFWKVVRLDTETEKTMLERGDWNIPSEESMKNKHGMIQYIRKMTSKSQYSTPKRKMRFFDWLEKFVESYGDRIPLEGYALIIRNLHVDLQYHSQGSF</sequence>
<gene>
    <name evidence="1" type="ORF">Amon02_001157800</name>
</gene>
<evidence type="ECO:0000313" key="2">
    <source>
        <dbReference type="Proteomes" id="UP001165064"/>
    </source>
</evidence>
<accession>A0ACB5U719</accession>
<keyword evidence="2" id="KW-1185">Reference proteome</keyword>
<dbReference type="Proteomes" id="UP001165064">
    <property type="component" value="Unassembled WGS sequence"/>
</dbReference>
<evidence type="ECO:0000313" key="1">
    <source>
        <dbReference type="EMBL" id="GMF02822.1"/>
    </source>
</evidence>
<reference evidence="1" key="1">
    <citation type="submission" date="2023-04" db="EMBL/GenBank/DDBJ databases">
        <title>Ambrosiozyma monospora NBRC 10751.</title>
        <authorList>
            <person name="Ichikawa N."/>
            <person name="Sato H."/>
            <person name="Tonouchi N."/>
        </authorList>
    </citation>
    <scope>NUCLEOTIDE SEQUENCE</scope>
    <source>
        <strain evidence="1">NBRC 10751</strain>
    </source>
</reference>
<name>A0ACB5U719_AMBMO</name>
<protein>
    <submittedName>
        <fullName evidence="1">Unnamed protein product</fullName>
    </submittedName>
</protein>
<proteinExistence type="predicted"/>
<comment type="caution">
    <text evidence="1">The sequence shown here is derived from an EMBL/GenBank/DDBJ whole genome shotgun (WGS) entry which is preliminary data.</text>
</comment>
<organism evidence="1 2">
    <name type="scientific">Ambrosiozyma monospora</name>
    <name type="common">Yeast</name>
    <name type="synonym">Endomycopsis monosporus</name>
    <dbReference type="NCBI Taxonomy" id="43982"/>
    <lineage>
        <taxon>Eukaryota</taxon>
        <taxon>Fungi</taxon>
        <taxon>Dikarya</taxon>
        <taxon>Ascomycota</taxon>
        <taxon>Saccharomycotina</taxon>
        <taxon>Pichiomycetes</taxon>
        <taxon>Pichiales</taxon>
        <taxon>Pichiaceae</taxon>
        <taxon>Ambrosiozyma</taxon>
    </lineage>
</organism>